<evidence type="ECO:0000313" key="9">
    <source>
        <dbReference type="Proteomes" id="UP000095447"/>
    </source>
</evidence>
<evidence type="ECO:0000256" key="2">
    <source>
        <dbReference type="ARBA" id="ARBA00008335"/>
    </source>
</evidence>
<feature type="transmembrane region" description="Helical" evidence="7">
    <location>
        <begin position="46"/>
        <end position="67"/>
    </location>
</feature>
<organism evidence="8 9">
    <name type="scientific">Blautia obeum</name>
    <dbReference type="NCBI Taxonomy" id="40520"/>
    <lineage>
        <taxon>Bacteria</taxon>
        <taxon>Bacillati</taxon>
        <taxon>Bacillota</taxon>
        <taxon>Clostridia</taxon>
        <taxon>Lachnospirales</taxon>
        <taxon>Lachnospiraceae</taxon>
        <taxon>Blautia</taxon>
    </lineage>
</organism>
<dbReference type="STRING" id="657314.CK5_10530"/>
<feature type="transmembrane region" description="Helical" evidence="7">
    <location>
        <begin position="108"/>
        <end position="131"/>
    </location>
</feature>
<evidence type="ECO:0000256" key="7">
    <source>
        <dbReference type="SAM" id="Phobius"/>
    </source>
</evidence>
<feature type="transmembrane region" description="Helical" evidence="7">
    <location>
        <begin position="20"/>
        <end position="40"/>
    </location>
</feature>
<evidence type="ECO:0000313" key="8">
    <source>
        <dbReference type="EMBL" id="CUN43168.1"/>
    </source>
</evidence>
<dbReference type="AlphaFoldDB" id="A0A173WYJ9"/>
<evidence type="ECO:0000256" key="6">
    <source>
        <dbReference type="ARBA" id="ARBA00023136"/>
    </source>
</evidence>
<evidence type="ECO:0000256" key="4">
    <source>
        <dbReference type="ARBA" id="ARBA00022692"/>
    </source>
</evidence>
<keyword evidence="6 7" id="KW-0472">Membrane</keyword>
<comment type="subcellular location">
    <subcellularLocation>
        <location evidence="1">Cell membrane</location>
        <topology evidence="1">Multi-pass membrane protein</topology>
    </subcellularLocation>
</comment>
<feature type="transmembrane region" description="Helical" evidence="7">
    <location>
        <begin position="178"/>
        <end position="199"/>
    </location>
</feature>
<dbReference type="EMBL" id="CYZA01000001">
    <property type="protein sequence ID" value="CUN43168.1"/>
    <property type="molecule type" value="Genomic_DNA"/>
</dbReference>
<dbReference type="InterPro" id="IPR011701">
    <property type="entry name" value="MFS"/>
</dbReference>
<dbReference type="InterPro" id="IPR036259">
    <property type="entry name" value="MFS_trans_sf"/>
</dbReference>
<feature type="transmembrane region" description="Helical" evidence="7">
    <location>
        <begin position="374"/>
        <end position="396"/>
    </location>
</feature>
<dbReference type="Pfam" id="PF07690">
    <property type="entry name" value="MFS_1"/>
    <property type="match status" value="1"/>
</dbReference>
<dbReference type="InterPro" id="IPR051788">
    <property type="entry name" value="MFS_Transporter"/>
</dbReference>
<dbReference type="GO" id="GO:0022857">
    <property type="term" value="F:transmembrane transporter activity"/>
    <property type="evidence" value="ECO:0007669"/>
    <property type="project" value="InterPro"/>
</dbReference>
<accession>A0A173WYJ9</accession>
<feature type="transmembrane region" description="Helical" evidence="7">
    <location>
        <begin position="342"/>
        <end position="362"/>
    </location>
</feature>
<dbReference type="PANTHER" id="PTHR23514:SF3">
    <property type="entry name" value="BYPASS OF STOP CODON PROTEIN 6"/>
    <property type="match status" value="1"/>
</dbReference>
<evidence type="ECO:0000256" key="1">
    <source>
        <dbReference type="ARBA" id="ARBA00004651"/>
    </source>
</evidence>
<sequence>MIFKLGNSIKKADYHKTKLACYMGFITQAIAANFAPLLFLKFHSDYHISLGNIALISTFFFFTQLLVDLFCAKFVDHIGYRVCIVTSEIFSALGLLGLAFLPDFLPDPFIGIICSVIVYAIGSGLIEVLCSPIIEACPFENKEATMSLLHSFYCWGAVGTILISSLFFLIFGIDNWKWLAVIWAIIPAVNTYNFMTCPIEPLVDNGSGMGIKNLFSRPFFWVAICLMICSGASELAMAQWASAYAEAALGLSKALGDLAGPCMFAVTMGISRIIFGKYGEQLDLMKFMGGSGILCVVCYLLAALSSSPIIGLIGCIACGFSVGIMWPGTISISSKTFPTGGTAMFSLLAMAGDLGGSIGPGIVGRITQNAGNNIRIGMGFGLIFPVILLFMLFLLYRKKSIQPQISKH</sequence>
<proteinExistence type="inferred from homology"/>
<name>A0A173WYJ9_9FIRM</name>
<feature type="transmembrane region" description="Helical" evidence="7">
    <location>
        <begin position="258"/>
        <end position="275"/>
    </location>
</feature>
<dbReference type="SUPFAM" id="SSF103473">
    <property type="entry name" value="MFS general substrate transporter"/>
    <property type="match status" value="1"/>
</dbReference>
<feature type="transmembrane region" description="Helical" evidence="7">
    <location>
        <begin position="79"/>
        <end position="102"/>
    </location>
</feature>
<reference evidence="8 9" key="1">
    <citation type="submission" date="2015-09" db="EMBL/GenBank/DDBJ databases">
        <authorList>
            <consortium name="Pathogen Informatics"/>
        </authorList>
    </citation>
    <scope>NUCLEOTIDE SEQUENCE [LARGE SCALE GENOMIC DNA]</scope>
    <source>
        <strain evidence="8 9">2789STDY5608838</strain>
    </source>
</reference>
<feature type="transmembrane region" description="Helical" evidence="7">
    <location>
        <begin position="310"/>
        <end position="330"/>
    </location>
</feature>
<feature type="transmembrane region" description="Helical" evidence="7">
    <location>
        <begin position="152"/>
        <end position="172"/>
    </location>
</feature>
<evidence type="ECO:0000256" key="5">
    <source>
        <dbReference type="ARBA" id="ARBA00022989"/>
    </source>
</evidence>
<dbReference type="Proteomes" id="UP000095447">
    <property type="component" value="Unassembled WGS sequence"/>
</dbReference>
<dbReference type="Gene3D" id="1.20.1250.20">
    <property type="entry name" value="MFS general substrate transporter like domains"/>
    <property type="match status" value="2"/>
</dbReference>
<gene>
    <name evidence="8" type="ORF">ERS852395_00316</name>
</gene>
<protein>
    <submittedName>
        <fullName evidence="8">Major Facilitator Superfamily</fullName>
    </submittedName>
</protein>
<feature type="transmembrane region" description="Helical" evidence="7">
    <location>
        <begin position="287"/>
        <end position="304"/>
    </location>
</feature>
<evidence type="ECO:0000256" key="3">
    <source>
        <dbReference type="ARBA" id="ARBA00022448"/>
    </source>
</evidence>
<dbReference type="RefSeq" id="WP_055052514.1">
    <property type="nucleotide sequence ID" value="NZ_CYZA01000001.1"/>
</dbReference>
<feature type="transmembrane region" description="Helical" evidence="7">
    <location>
        <begin position="219"/>
        <end position="238"/>
    </location>
</feature>
<dbReference type="GO" id="GO:0005886">
    <property type="term" value="C:plasma membrane"/>
    <property type="evidence" value="ECO:0007669"/>
    <property type="project" value="UniProtKB-SubCell"/>
</dbReference>
<dbReference type="PANTHER" id="PTHR23514">
    <property type="entry name" value="BYPASS OF STOP CODON PROTEIN 6"/>
    <property type="match status" value="1"/>
</dbReference>
<keyword evidence="4 7" id="KW-0812">Transmembrane</keyword>
<comment type="similarity">
    <text evidence="2">Belongs to the major facilitator superfamily.</text>
</comment>
<keyword evidence="5 7" id="KW-1133">Transmembrane helix</keyword>
<keyword evidence="3" id="KW-0813">Transport</keyword>